<proteinExistence type="predicted"/>
<keyword evidence="2" id="KW-0012">Acyltransferase</keyword>
<evidence type="ECO:0000313" key="2">
    <source>
        <dbReference type="EMBL" id="MFD2264172.1"/>
    </source>
</evidence>
<dbReference type="Pfam" id="PF00583">
    <property type="entry name" value="Acetyltransf_1"/>
    <property type="match status" value="1"/>
</dbReference>
<comment type="caution">
    <text evidence="2">The sequence shown here is derived from an EMBL/GenBank/DDBJ whole genome shotgun (WGS) entry which is preliminary data.</text>
</comment>
<reference evidence="3" key="1">
    <citation type="journal article" date="2019" name="Int. J. Syst. Evol. Microbiol.">
        <title>The Global Catalogue of Microorganisms (GCM) 10K type strain sequencing project: providing services to taxonomists for standard genome sequencing and annotation.</title>
        <authorList>
            <consortium name="The Broad Institute Genomics Platform"/>
            <consortium name="The Broad Institute Genome Sequencing Center for Infectious Disease"/>
            <person name="Wu L."/>
            <person name="Ma J."/>
        </authorList>
    </citation>
    <scope>NUCLEOTIDE SEQUENCE [LARGE SCALE GENOMIC DNA]</scope>
    <source>
        <strain evidence="3">CGMCC 1.19062</strain>
    </source>
</reference>
<dbReference type="InterPro" id="IPR016181">
    <property type="entry name" value="Acyl_CoA_acyltransferase"/>
</dbReference>
<name>A0ABW5DTC2_9PROT</name>
<dbReference type="GO" id="GO:0016746">
    <property type="term" value="F:acyltransferase activity"/>
    <property type="evidence" value="ECO:0007669"/>
    <property type="project" value="UniProtKB-KW"/>
</dbReference>
<evidence type="ECO:0000313" key="3">
    <source>
        <dbReference type="Proteomes" id="UP001597295"/>
    </source>
</evidence>
<accession>A0ABW5DTC2</accession>
<dbReference type="SUPFAM" id="SSF55729">
    <property type="entry name" value="Acyl-CoA N-acyltransferases (Nat)"/>
    <property type="match status" value="1"/>
</dbReference>
<keyword evidence="3" id="KW-1185">Reference proteome</keyword>
<evidence type="ECO:0000259" key="1">
    <source>
        <dbReference type="PROSITE" id="PS51186"/>
    </source>
</evidence>
<dbReference type="EMBL" id="JBHUIP010000012">
    <property type="protein sequence ID" value="MFD2264172.1"/>
    <property type="molecule type" value="Genomic_DNA"/>
</dbReference>
<gene>
    <name evidence="2" type="ORF">ACFSM5_14820</name>
</gene>
<sequence>MSLHFDIETIELAALSDLHAIAHCQGIAAARYRQETLGALTLSLAPHEPQCLELNRALGMGGREPISFDAIMDVVDCYRAAGIPNFLLHVDDRRATPDCLRWLSEAGLAARRRWVSFTRPPLPAPPITSAFTVEEIDSLHADAFARIGGYCFSLSESLQPLLAGLINRPNWHVFMAFEKERPVAGAALYVRDGIAWFDWAATDPVMRRMGAHQALLAARIDAANALGCRLMVTMVGEDVPSRPQPAFHNVERAGFKPVFSRANYAPK</sequence>
<dbReference type="EC" id="2.3.1.-" evidence="2"/>
<feature type="domain" description="N-acetyltransferase" evidence="1">
    <location>
        <begin position="131"/>
        <end position="267"/>
    </location>
</feature>
<keyword evidence="2" id="KW-0808">Transferase</keyword>
<dbReference type="RefSeq" id="WP_379877219.1">
    <property type="nucleotide sequence ID" value="NZ_JBHUIP010000012.1"/>
</dbReference>
<dbReference type="InterPro" id="IPR000182">
    <property type="entry name" value="GNAT_dom"/>
</dbReference>
<dbReference type="Proteomes" id="UP001597295">
    <property type="component" value="Unassembled WGS sequence"/>
</dbReference>
<dbReference type="PROSITE" id="PS51186">
    <property type="entry name" value="GNAT"/>
    <property type="match status" value="1"/>
</dbReference>
<protein>
    <submittedName>
        <fullName evidence="2">GNAT family N-acetyltransferase</fullName>
        <ecNumber evidence="2">2.3.1.-</ecNumber>
    </submittedName>
</protein>
<dbReference type="Gene3D" id="3.40.630.30">
    <property type="match status" value="1"/>
</dbReference>
<organism evidence="2 3">
    <name type="scientific">Lacibacterium aquatile</name>
    <dbReference type="NCBI Taxonomy" id="1168082"/>
    <lineage>
        <taxon>Bacteria</taxon>
        <taxon>Pseudomonadati</taxon>
        <taxon>Pseudomonadota</taxon>
        <taxon>Alphaproteobacteria</taxon>
        <taxon>Rhodospirillales</taxon>
        <taxon>Rhodospirillaceae</taxon>
    </lineage>
</organism>